<evidence type="ECO:0000313" key="8">
    <source>
        <dbReference type="Proteomes" id="UP000683360"/>
    </source>
</evidence>
<name>A0A8S3ULX1_MYTED</name>
<evidence type="ECO:0000256" key="5">
    <source>
        <dbReference type="SAM" id="MobiDB-lite"/>
    </source>
</evidence>
<dbReference type="Gene3D" id="3.60.10.10">
    <property type="entry name" value="Endonuclease/exonuclease/phosphatase"/>
    <property type="match status" value="1"/>
</dbReference>
<dbReference type="SUPFAM" id="SSF56219">
    <property type="entry name" value="DNase I-like"/>
    <property type="match status" value="1"/>
</dbReference>
<keyword evidence="1" id="KW-0479">Metal-binding</keyword>
<dbReference type="InterPro" id="IPR058913">
    <property type="entry name" value="Integrase_dom_put"/>
</dbReference>
<keyword evidence="2 4" id="KW-0863">Zinc-finger</keyword>
<feature type="region of interest" description="Disordered" evidence="5">
    <location>
        <begin position="830"/>
        <end position="867"/>
    </location>
</feature>
<evidence type="ECO:0000256" key="4">
    <source>
        <dbReference type="PROSITE-ProRule" id="PRU00146"/>
    </source>
</evidence>
<dbReference type="InterPro" id="IPR011011">
    <property type="entry name" value="Znf_FYVE_PHD"/>
</dbReference>
<dbReference type="OrthoDB" id="6095294at2759"/>
<dbReference type="SMART" id="SM00249">
    <property type="entry name" value="PHD"/>
    <property type="match status" value="1"/>
</dbReference>
<reference evidence="7" key="1">
    <citation type="submission" date="2021-03" db="EMBL/GenBank/DDBJ databases">
        <authorList>
            <person name="Bekaert M."/>
        </authorList>
    </citation>
    <scope>NUCLEOTIDE SEQUENCE</scope>
</reference>
<dbReference type="EMBL" id="CAJPWZ010002891">
    <property type="protein sequence ID" value="CAG2247082.1"/>
    <property type="molecule type" value="Genomic_DNA"/>
</dbReference>
<dbReference type="InterPro" id="IPR001965">
    <property type="entry name" value="Znf_PHD"/>
</dbReference>
<feature type="compositionally biased region" description="Pro residues" evidence="5">
    <location>
        <begin position="940"/>
        <end position="949"/>
    </location>
</feature>
<protein>
    <recommendedName>
        <fullName evidence="6">PHD-type domain-containing protein</fullName>
    </recommendedName>
</protein>
<evidence type="ECO:0000313" key="7">
    <source>
        <dbReference type="EMBL" id="CAG2247082.1"/>
    </source>
</evidence>
<dbReference type="Proteomes" id="UP000683360">
    <property type="component" value="Unassembled WGS sequence"/>
</dbReference>
<evidence type="ECO:0000256" key="2">
    <source>
        <dbReference type="ARBA" id="ARBA00022771"/>
    </source>
</evidence>
<keyword evidence="3" id="KW-0862">Zinc</keyword>
<dbReference type="PROSITE" id="PS01359">
    <property type="entry name" value="ZF_PHD_1"/>
    <property type="match status" value="1"/>
</dbReference>
<proteinExistence type="predicted"/>
<evidence type="ECO:0000259" key="6">
    <source>
        <dbReference type="PROSITE" id="PS50016"/>
    </source>
</evidence>
<feature type="domain" description="PHD-type" evidence="6">
    <location>
        <begin position="102"/>
        <end position="158"/>
    </location>
</feature>
<dbReference type="Gene3D" id="3.30.40.10">
    <property type="entry name" value="Zinc/RING finger domain, C3HC4 (zinc finger)"/>
    <property type="match status" value="1"/>
</dbReference>
<accession>A0A8S3ULX1</accession>
<evidence type="ECO:0000256" key="1">
    <source>
        <dbReference type="ARBA" id="ARBA00022723"/>
    </source>
</evidence>
<organism evidence="7 8">
    <name type="scientific">Mytilus edulis</name>
    <name type="common">Blue mussel</name>
    <dbReference type="NCBI Taxonomy" id="6550"/>
    <lineage>
        <taxon>Eukaryota</taxon>
        <taxon>Metazoa</taxon>
        <taxon>Spiralia</taxon>
        <taxon>Lophotrochozoa</taxon>
        <taxon>Mollusca</taxon>
        <taxon>Bivalvia</taxon>
        <taxon>Autobranchia</taxon>
        <taxon>Pteriomorphia</taxon>
        <taxon>Mytilida</taxon>
        <taxon>Mytiloidea</taxon>
        <taxon>Mytilidae</taxon>
        <taxon>Mytilinae</taxon>
        <taxon>Mytilus</taxon>
    </lineage>
</organism>
<dbReference type="InterPro" id="IPR013083">
    <property type="entry name" value="Znf_RING/FYVE/PHD"/>
</dbReference>
<dbReference type="Pfam" id="PF24764">
    <property type="entry name" value="rva_4"/>
    <property type="match status" value="1"/>
</dbReference>
<dbReference type="InterPro" id="IPR019786">
    <property type="entry name" value="Zinc_finger_PHD-type_CS"/>
</dbReference>
<feature type="region of interest" description="Disordered" evidence="5">
    <location>
        <begin position="894"/>
        <end position="952"/>
    </location>
</feature>
<comment type="caution">
    <text evidence="7">The sequence shown here is derived from an EMBL/GenBank/DDBJ whole genome shotgun (WGS) entry which is preliminary data.</text>
</comment>
<keyword evidence="8" id="KW-1185">Reference proteome</keyword>
<dbReference type="SUPFAM" id="SSF57903">
    <property type="entry name" value="FYVE/PHD zinc finger"/>
    <property type="match status" value="1"/>
</dbReference>
<dbReference type="InterPro" id="IPR019787">
    <property type="entry name" value="Znf_PHD-finger"/>
</dbReference>
<dbReference type="AlphaFoldDB" id="A0A8S3ULX1"/>
<dbReference type="PANTHER" id="PTHR46791:SF13">
    <property type="entry name" value="CLR5 DOMAIN-CONTAINING PROTEIN"/>
    <property type="match status" value="1"/>
</dbReference>
<dbReference type="InterPro" id="IPR036691">
    <property type="entry name" value="Endo/exonu/phosph_ase_sf"/>
</dbReference>
<sequence>MNKNIYEKPQQELFHQFTYEYKVPTQTCTSTCVNSKQQLFYNYEVTLANDLHVDNHSMLFYHMKYSRPPLCFQPINISQRCHRLMIILIISGDISLNPGPVKNPCGLCHRPVAKNHRAIYCESCYCWWHIKCANITPTDYKMWGNTDDPWVCPECNSFHFSDSFFNNSYEINSNEENSFSSLSSSLIYQNDTSASDESPSESDVFDQLRELKKRHPMQFTCAYLNINSLRHKFCLIEDLLSSSLVEMLFIAETKIDSSFPDAQFRVNDYHFWRADRNQNGGGLVAYARSDLVCDRKCNLEFNSVESICVDLFVNNRKWLITGLYRPPSMSNSEFSKDFIDTFDKASTKYDNILMLGDLNYDMLVNEKSNTLKDACDVCDLTNLVHEPTCHTKGNNPSLIDVVLTNKSSLCMNIRNFNTGISDVHNMISVVVSVLIVLQVVSGYPYPGDDASTEDLVKYYFCCLYTTREICGFLVLCHGISLSMSTIERIKRRLGLRRRQNHTPRFLVQEMILELRSEGYANLGYRSMWRLLNTHYNLTVTQETVRLCLRAIDSVGVESRRRHRLHRRSYFNSGPNYLIHIDGYDKLKSFGIAIHGAIDGYSRRILWLKAGPSNNNPRYIAKFYINFVKESRRIPRVVRADAGTENVILRDLQIALRFNHGDAMAGLRSFSTGRSTGNQRIERLWRNLSESFTSFWRNKFAYLRDAEIFCTAEPLHIECIRYCFLPLIRRQLQEFMETWNEHRVRRQRQIQAHTGIPNVLYFQPEMFGTFDYSFPLQCNEETLDELAVEYSEEWPIRGCSEDFLELIRYFTGEEPALSLIPQYINEALQNFCRKPEPPPKPVPPPRTRLRQRIEQPSPEPSDYESSDEELDVLVRLDYDIPPYHMEPILQDMDTPVQNDTELDGDAHSTATGASRDSDDQSTEGSASGDEQAEIVTQPEPVVIPLPPIPVPRRSTRTRLEPEWMRSGYGLIPCQVVK</sequence>
<dbReference type="PANTHER" id="PTHR46791">
    <property type="entry name" value="EXPRESSED PROTEIN"/>
    <property type="match status" value="1"/>
</dbReference>
<dbReference type="PROSITE" id="PS50016">
    <property type="entry name" value="ZF_PHD_2"/>
    <property type="match status" value="1"/>
</dbReference>
<gene>
    <name evidence="7" type="ORF">MEDL_59023</name>
</gene>
<evidence type="ECO:0000256" key="3">
    <source>
        <dbReference type="ARBA" id="ARBA00022833"/>
    </source>
</evidence>
<dbReference type="GO" id="GO:0008270">
    <property type="term" value="F:zinc ion binding"/>
    <property type="evidence" value="ECO:0007669"/>
    <property type="project" value="UniProtKB-KW"/>
</dbReference>